<sequence length="64" mass="7005">MAAGTGLLQSGVVFHTERGSNYTFDECDRFLAGLRIRRSVGRTGVCSDDAMAGSFFSVIQNEWL</sequence>
<evidence type="ECO:0008006" key="3">
    <source>
        <dbReference type="Google" id="ProtNLM"/>
    </source>
</evidence>
<evidence type="ECO:0000313" key="1">
    <source>
        <dbReference type="EMBL" id="MFD1545303.1"/>
    </source>
</evidence>
<gene>
    <name evidence="1" type="ORF">ACFSJ0_50255</name>
</gene>
<proteinExistence type="predicted"/>
<protein>
    <recommendedName>
        <fullName evidence="3">Transposase</fullName>
    </recommendedName>
</protein>
<reference evidence="2" key="1">
    <citation type="journal article" date="2019" name="Int. J. Syst. Evol. Microbiol.">
        <title>The Global Catalogue of Microorganisms (GCM) 10K type strain sequencing project: providing services to taxonomists for standard genome sequencing and annotation.</title>
        <authorList>
            <consortium name="The Broad Institute Genomics Platform"/>
            <consortium name="The Broad Institute Genome Sequencing Center for Infectious Disease"/>
            <person name="Wu L."/>
            <person name="Ma J."/>
        </authorList>
    </citation>
    <scope>NUCLEOTIDE SEQUENCE [LARGE SCALE GENOMIC DNA]</scope>
    <source>
        <strain evidence="2">CGMCC 1.15399</strain>
    </source>
</reference>
<keyword evidence="2" id="KW-1185">Reference proteome</keyword>
<name>A0ABW4GR26_9ACTN</name>
<dbReference type="RefSeq" id="WP_219532113.1">
    <property type="nucleotide sequence ID" value="NZ_JAHKRM010000013.1"/>
</dbReference>
<evidence type="ECO:0000313" key="2">
    <source>
        <dbReference type="Proteomes" id="UP001597097"/>
    </source>
</evidence>
<accession>A0ABW4GR26</accession>
<dbReference type="EMBL" id="JBHUCM010000047">
    <property type="protein sequence ID" value="MFD1545303.1"/>
    <property type="molecule type" value="Genomic_DNA"/>
</dbReference>
<organism evidence="1 2">
    <name type="scientific">Nonomuraea guangzhouensis</name>
    <dbReference type="NCBI Taxonomy" id="1291555"/>
    <lineage>
        <taxon>Bacteria</taxon>
        <taxon>Bacillati</taxon>
        <taxon>Actinomycetota</taxon>
        <taxon>Actinomycetes</taxon>
        <taxon>Streptosporangiales</taxon>
        <taxon>Streptosporangiaceae</taxon>
        <taxon>Nonomuraea</taxon>
    </lineage>
</organism>
<dbReference type="Proteomes" id="UP001597097">
    <property type="component" value="Unassembled WGS sequence"/>
</dbReference>
<comment type="caution">
    <text evidence="1">The sequence shown here is derived from an EMBL/GenBank/DDBJ whole genome shotgun (WGS) entry which is preliminary data.</text>
</comment>